<reference evidence="1" key="1">
    <citation type="submission" date="2023-07" db="EMBL/GenBank/DDBJ databases">
        <authorList>
            <person name="Xia Y."/>
        </authorList>
    </citation>
    <scope>NUCLEOTIDE SEQUENCE</scope>
    <source>
        <strain evidence="1">E</strain>
    </source>
</reference>
<proteinExistence type="predicted"/>
<protein>
    <submittedName>
        <fullName evidence="1">Uncharacterized protein</fullName>
    </submittedName>
</protein>
<accession>A0AA96ELX0</accession>
<name>A0AA96ELX0_9VIRU</name>
<dbReference type="EMBL" id="OR343189">
    <property type="protein sequence ID" value="WNL50092.1"/>
    <property type="molecule type" value="Genomic_DNA"/>
</dbReference>
<organism evidence="1">
    <name type="scientific">Marseillevirus sp</name>
    <dbReference type="NCBI Taxonomy" id="2809551"/>
    <lineage>
        <taxon>Viruses</taxon>
        <taxon>Varidnaviria</taxon>
        <taxon>Bamfordvirae</taxon>
        <taxon>Nucleocytoviricota</taxon>
        <taxon>Megaviricetes</taxon>
        <taxon>Pimascovirales</taxon>
        <taxon>Pimascovirales incertae sedis</taxon>
        <taxon>Marseilleviridae</taxon>
        <taxon>Marseillevirus</taxon>
    </lineage>
</organism>
<gene>
    <name evidence="1" type="ORF">MarDSR_053</name>
</gene>
<evidence type="ECO:0000313" key="1">
    <source>
        <dbReference type="EMBL" id="WNL50092.1"/>
    </source>
</evidence>
<sequence>MLNAKASCVFSFERVTANISFAKEIYRKYTRE</sequence>